<evidence type="ECO:0000313" key="5">
    <source>
        <dbReference type="EMBL" id="KAJ6644824.1"/>
    </source>
</evidence>
<accession>A0A9Q0N8S6</accession>
<dbReference type="Proteomes" id="UP001151699">
    <property type="component" value="Chromosome A"/>
</dbReference>
<evidence type="ECO:0000256" key="2">
    <source>
        <dbReference type="ARBA" id="ARBA00022980"/>
    </source>
</evidence>
<proteinExistence type="inferred from homology"/>
<comment type="similarity">
    <text evidence="1">Belongs to the bacterial ribosomal protein bS21 family.</text>
</comment>
<name>A0A9Q0N8S6_9DIPT</name>
<dbReference type="AlphaFoldDB" id="A0A9Q0N8S6"/>
<sequence>MDSTKTYSILLPIAKAKLAGRVQGVVVQTSILHSSYKLEFNDFSLSIKLTVTALSVLSRKIDEELRELVFRAMKMARFYEPPSVKRVRKAQETARRKRKVARKQQSEE</sequence>
<keyword evidence="2 5" id="KW-0689">Ribosomal protein</keyword>
<feature type="region of interest" description="Disordered" evidence="4">
    <location>
        <begin position="87"/>
        <end position="108"/>
    </location>
</feature>
<dbReference type="InterPro" id="IPR001911">
    <property type="entry name" value="Ribosomal_bS21"/>
</dbReference>
<dbReference type="EMBL" id="WJQU01000001">
    <property type="protein sequence ID" value="KAJ6644824.1"/>
    <property type="molecule type" value="Genomic_DNA"/>
</dbReference>
<dbReference type="GO" id="GO:0005840">
    <property type="term" value="C:ribosome"/>
    <property type="evidence" value="ECO:0007669"/>
    <property type="project" value="UniProtKB-KW"/>
</dbReference>
<comment type="caution">
    <text evidence="5">The sequence shown here is derived from an EMBL/GenBank/DDBJ whole genome shotgun (WGS) entry which is preliminary data.</text>
</comment>
<dbReference type="GO" id="GO:0006412">
    <property type="term" value="P:translation"/>
    <property type="evidence" value="ECO:0007669"/>
    <property type="project" value="InterPro"/>
</dbReference>
<protein>
    <submittedName>
        <fullName evidence="5">30S ribosomal protein S21</fullName>
    </submittedName>
</protein>
<keyword evidence="3" id="KW-0687">Ribonucleoprotein</keyword>
<dbReference type="GO" id="GO:1990904">
    <property type="term" value="C:ribonucleoprotein complex"/>
    <property type="evidence" value="ECO:0007669"/>
    <property type="project" value="UniProtKB-KW"/>
</dbReference>
<gene>
    <name evidence="5" type="primary">rpsU</name>
    <name evidence="5" type="ORF">Bhyg_00019</name>
</gene>
<dbReference type="NCBIfam" id="TIGR00030">
    <property type="entry name" value="S21p"/>
    <property type="match status" value="1"/>
</dbReference>
<keyword evidence="6" id="KW-1185">Reference proteome</keyword>
<evidence type="ECO:0000313" key="6">
    <source>
        <dbReference type="Proteomes" id="UP001151699"/>
    </source>
</evidence>
<reference evidence="5" key="1">
    <citation type="submission" date="2022-07" db="EMBL/GenBank/DDBJ databases">
        <authorList>
            <person name="Trinca V."/>
            <person name="Uliana J.V.C."/>
            <person name="Torres T.T."/>
            <person name="Ward R.J."/>
            <person name="Monesi N."/>
        </authorList>
    </citation>
    <scope>NUCLEOTIDE SEQUENCE</scope>
    <source>
        <strain evidence="5">HSMRA1968</strain>
        <tissue evidence="5">Whole embryos</tissue>
    </source>
</reference>
<evidence type="ECO:0000256" key="4">
    <source>
        <dbReference type="SAM" id="MobiDB-lite"/>
    </source>
</evidence>
<dbReference type="GO" id="GO:0003735">
    <property type="term" value="F:structural constituent of ribosome"/>
    <property type="evidence" value="ECO:0007669"/>
    <property type="project" value="InterPro"/>
</dbReference>
<evidence type="ECO:0000256" key="3">
    <source>
        <dbReference type="ARBA" id="ARBA00023274"/>
    </source>
</evidence>
<evidence type="ECO:0000256" key="1">
    <source>
        <dbReference type="ARBA" id="ARBA00006640"/>
    </source>
</evidence>
<dbReference type="Pfam" id="PF01165">
    <property type="entry name" value="Ribosomal_S21"/>
    <property type="match status" value="1"/>
</dbReference>
<organism evidence="5 6">
    <name type="scientific">Pseudolycoriella hygida</name>
    <dbReference type="NCBI Taxonomy" id="35572"/>
    <lineage>
        <taxon>Eukaryota</taxon>
        <taxon>Metazoa</taxon>
        <taxon>Ecdysozoa</taxon>
        <taxon>Arthropoda</taxon>
        <taxon>Hexapoda</taxon>
        <taxon>Insecta</taxon>
        <taxon>Pterygota</taxon>
        <taxon>Neoptera</taxon>
        <taxon>Endopterygota</taxon>
        <taxon>Diptera</taxon>
        <taxon>Nematocera</taxon>
        <taxon>Sciaroidea</taxon>
        <taxon>Sciaridae</taxon>
        <taxon>Pseudolycoriella</taxon>
    </lineage>
</organism>